<feature type="region of interest" description="Disordered" evidence="1">
    <location>
        <begin position="266"/>
        <end position="285"/>
    </location>
</feature>
<evidence type="ECO:0000256" key="1">
    <source>
        <dbReference type="SAM" id="MobiDB-lite"/>
    </source>
</evidence>
<dbReference type="Gene3D" id="2.60.120.620">
    <property type="entry name" value="q2cbj1_9rhob like domain"/>
    <property type="match status" value="1"/>
</dbReference>
<dbReference type="EMBL" id="VHSH01000002">
    <property type="protein sequence ID" value="TQV82120.1"/>
    <property type="molecule type" value="Genomic_DNA"/>
</dbReference>
<dbReference type="PANTHER" id="PTHR20883:SF51">
    <property type="entry name" value="PHYTANOYL-COA HYDROXYLASE"/>
    <property type="match status" value="1"/>
</dbReference>
<reference evidence="2 3" key="1">
    <citation type="submission" date="2019-06" db="EMBL/GenBank/DDBJ databases">
        <title>Whole genome sequence for Rhodospirillaceae sp. R148.</title>
        <authorList>
            <person name="Wang G."/>
        </authorList>
    </citation>
    <scope>NUCLEOTIDE SEQUENCE [LARGE SCALE GENOMIC DNA]</scope>
    <source>
        <strain evidence="2 3">R148</strain>
    </source>
</reference>
<evidence type="ECO:0000313" key="2">
    <source>
        <dbReference type="EMBL" id="TQV82120.1"/>
    </source>
</evidence>
<protein>
    <submittedName>
        <fullName evidence="2">Phytanoyl-CoA dioxygenase family protein</fullName>
    </submittedName>
</protein>
<name>A0A545TY30_9PROT</name>
<accession>A0A545TY30</accession>
<dbReference type="RefSeq" id="WP_142895750.1">
    <property type="nucleotide sequence ID" value="NZ_ML660053.1"/>
</dbReference>
<comment type="caution">
    <text evidence="2">The sequence shown here is derived from an EMBL/GenBank/DDBJ whole genome shotgun (WGS) entry which is preliminary data.</text>
</comment>
<dbReference type="PANTHER" id="PTHR20883">
    <property type="entry name" value="PHYTANOYL-COA DIOXYGENASE DOMAIN CONTAINING 1"/>
    <property type="match status" value="1"/>
</dbReference>
<keyword evidence="2" id="KW-0560">Oxidoreductase</keyword>
<organism evidence="2 3">
    <name type="scientific">Denitrobaculum tricleocarpae</name>
    <dbReference type="NCBI Taxonomy" id="2591009"/>
    <lineage>
        <taxon>Bacteria</taxon>
        <taxon>Pseudomonadati</taxon>
        <taxon>Pseudomonadota</taxon>
        <taxon>Alphaproteobacteria</taxon>
        <taxon>Rhodospirillales</taxon>
        <taxon>Rhodospirillaceae</taxon>
        <taxon>Denitrobaculum</taxon>
    </lineage>
</organism>
<dbReference type="InterPro" id="IPR008775">
    <property type="entry name" value="Phytyl_CoA_dOase-like"/>
</dbReference>
<dbReference type="GO" id="GO:0005506">
    <property type="term" value="F:iron ion binding"/>
    <property type="evidence" value="ECO:0007669"/>
    <property type="project" value="UniProtKB-ARBA"/>
</dbReference>
<sequence>MPSVLTSDQVNSYVNDGYVIVRSLFDSEEINLLRRSMEEDPAIRGHFYDRQDTSGSATKMALWNHPGDSVYGLAARSERVVDTMEQLIGGEVYHYHSKLTAKEPRVGGAWEWHQDYGYWYDNGCLFPLMASMMIALDRTTAENGCLQVLRGSHHMGRIDHKLLEGEQVGADLARVEEAKKQLETVYVEMEPGDALFFHCNTLHRSDQNRSDNRRWTLLCCYNAARNDPYLEHHHPGYTKLDKVGDEAIKQAGLKFAAAEEDANFMAAPEAPSGMKDQTPVSTLQS</sequence>
<dbReference type="GO" id="GO:0016706">
    <property type="term" value="F:2-oxoglutarate-dependent dioxygenase activity"/>
    <property type="evidence" value="ECO:0007669"/>
    <property type="project" value="UniProtKB-ARBA"/>
</dbReference>
<keyword evidence="2" id="KW-0223">Dioxygenase</keyword>
<keyword evidence="3" id="KW-1185">Reference proteome</keyword>
<dbReference type="OrthoDB" id="9791262at2"/>
<proteinExistence type="predicted"/>
<dbReference type="SUPFAM" id="SSF51197">
    <property type="entry name" value="Clavaminate synthase-like"/>
    <property type="match status" value="1"/>
</dbReference>
<dbReference type="AlphaFoldDB" id="A0A545TY30"/>
<dbReference type="Pfam" id="PF05721">
    <property type="entry name" value="PhyH"/>
    <property type="match status" value="1"/>
</dbReference>
<dbReference type="Proteomes" id="UP000315252">
    <property type="component" value="Unassembled WGS sequence"/>
</dbReference>
<gene>
    <name evidence="2" type="ORF">FKG95_07810</name>
</gene>
<evidence type="ECO:0000313" key="3">
    <source>
        <dbReference type="Proteomes" id="UP000315252"/>
    </source>
</evidence>